<protein>
    <submittedName>
        <fullName evidence="1">Uncharacterized protein</fullName>
    </submittedName>
</protein>
<comment type="caution">
    <text evidence="1">The sequence shown here is derived from an EMBL/GenBank/DDBJ whole genome shotgun (WGS) entry which is preliminary data.</text>
</comment>
<dbReference type="AlphaFoldDB" id="A0A3N1MA59"/>
<dbReference type="EMBL" id="RJKX01000013">
    <property type="protein sequence ID" value="ROQ00129.1"/>
    <property type="molecule type" value="Genomic_DNA"/>
</dbReference>
<accession>A0A3N1MA59</accession>
<proteinExistence type="predicted"/>
<reference evidence="1 2" key="1">
    <citation type="submission" date="2018-11" db="EMBL/GenBank/DDBJ databases">
        <title>Genomic Encyclopedia of Type Strains, Phase IV (KMG-IV): sequencing the most valuable type-strain genomes for metagenomic binning, comparative biology and taxonomic classification.</title>
        <authorList>
            <person name="Goeker M."/>
        </authorList>
    </citation>
    <scope>NUCLEOTIDE SEQUENCE [LARGE SCALE GENOMIC DNA]</scope>
    <source>
        <strain evidence="1 2">DSM 5900</strain>
    </source>
</reference>
<name>A0A3N1MA59_9PROT</name>
<evidence type="ECO:0000313" key="2">
    <source>
        <dbReference type="Proteomes" id="UP000278222"/>
    </source>
</evidence>
<sequence>MCTPPAVARKVPAGTSRPAPVEAYFFSMFHIGGTDGTVITPLILSER</sequence>
<keyword evidence="2" id="KW-1185">Reference proteome</keyword>
<dbReference type="Proteomes" id="UP000278222">
    <property type="component" value="Unassembled WGS sequence"/>
</dbReference>
<evidence type="ECO:0000313" key="1">
    <source>
        <dbReference type="EMBL" id="ROQ00129.1"/>
    </source>
</evidence>
<gene>
    <name evidence="1" type="ORF">EDC65_1925</name>
</gene>
<organism evidence="1 2">
    <name type="scientific">Stella humosa</name>
    <dbReference type="NCBI Taxonomy" id="94"/>
    <lineage>
        <taxon>Bacteria</taxon>
        <taxon>Pseudomonadati</taxon>
        <taxon>Pseudomonadota</taxon>
        <taxon>Alphaproteobacteria</taxon>
        <taxon>Rhodospirillales</taxon>
        <taxon>Stellaceae</taxon>
        <taxon>Stella</taxon>
    </lineage>
</organism>